<dbReference type="EMBL" id="CM035414">
    <property type="protein sequence ID" value="KAH7428693.1"/>
    <property type="molecule type" value="Genomic_DNA"/>
</dbReference>
<dbReference type="OMA" id="FFPAEYC"/>
<dbReference type="SUPFAM" id="SSF51569">
    <property type="entry name" value="Aldolase"/>
    <property type="match status" value="1"/>
</dbReference>
<evidence type="ECO:0008006" key="8">
    <source>
        <dbReference type="Google" id="ProtNLM"/>
    </source>
</evidence>
<dbReference type="NCBIfam" id="TIGR01182">
    <property type="entry name" value="eda"/>
    <property type="match status" value="1"/>
</dbReference>
<comment type="caution">
    <text evidence="6">The sequence shown here is derived from an EMBL/GenBank/DDBJ whole genome shotgun (WGS) entry which is preliminary data.</text>
</comment>
<evidence type="ECO:0000256" key="5">
    <source>
        <dbReference type="ARBA" id="ARBA00023277"/>
    </source>
</evidence>
<accession>A0A8T2U4M4</accession>
<dbReference type="PANTHER" id="PTHR30246:SF1">
    <property type="entry name" value="2-DEHYDRO-3-DEOXY-6-PHOSPHOGALACTONATE ALDOLASE-RELATED"/>
    <property type="match status" value="1"/>
</dbReference>
<evidence type="ECO:0000256" key="3">
    <source>
        <dbReference type="ARBA" id="ARBA00011233"/>
    </source>
</evidence>
<dbReference type="Pfam" id="PF01081">
    <property type="entry name" value="Aldolase"/>
    <property type="match status" value="1"/>
</dbReference>
<name>A0A8T2U4M4_CERRI</name>
<dbReference type="Gene3D" id="3.20.20.70">
    <property type="entry name" value="Aldolase class I"/>
    <property type="match status" value="1"/>
</dbReference>
<evidence type="ECO:0000256" key="2">
    <source>
        <dbReference type="ARBA" id="ARBA00006906"/>
    </source>
</evidence>
<dbReference type="GO" id="GO:0016829">
    <property type="term" value="F:lyase activity"/>
    <property type="evidence" value="ECO:0007669"/>
    <property type="project" value="UniProtKB-KW"/>
</dbReference>
<evidence type="ECO:0000256" key="4">
    <source>
        <dbReference type="ARBA" id="ARBA00023239"/>
    </source>
</evidence>
<keyword evidence="4" id="KW-0456">Lyase</keyword>
<evidence type="ECO:0000313" key="7">
    <source>
        <dbReference type="Proteomes" id="UP000825935"/>
    </source>
</evidence>
<comment type="subunit">
    <text evidence="3">Homotrimer.</text>
</comment>
<comment type="similarity">
    <text evidence="2">Belongs to the KHG/KDPG aldolase family.</text>
</comment>
<comment type="pathway">
    <text evidence="1">Carbohydrate acid metabolism.</text>
</comment>
<evidence type="ECO:0000256" key="1">
    <source>
        <dbReference type="ARBA" id="ARBA00004761"/>
    </source>
</evidence>
<dbReference type="InterPro" id="IPR000887">
    <property type="entry name" value="Aldlse_KDPG_KHG"/>
</dbReference>
<gene>
    <name evidence="6" type="ORF">KP509_09G012300</name>
</gene>
<protein>
    <recommendedName>
        <fullName evidence="8">2-dehydro-3-deoxyphosphogluconate aldolase</fullName>
    </recommendedName>
</protein>
<organism evidence="6 7">
    <name type="scientific">Ceratopteris richardii</name>
    <name type="common">Triangle waterfern</name>
    <dbReference type="NCBI Taxonomy" id="49495"/>
    <lineage>
        <taxon>Eukaryota</taxon>
        <taxon>Viridiplantae</taxon>
        <taxon>Streptophyta</taxon>
        <taxon>Embryophyta</taxon>
        <taxon>Tracheophyta</taxon>
        <taxon>Polypodiopsida</taxon>
        <taxon>Polypodiidae</taxon>
        <taxon>Polypodiales</taxon>
        <taxon>Pteridineae</taxon>
        <taxon>Pteridaceae</taxon>
        <taxon>Parkerioideae</taxon>
        <taxon>Ceratopteris</taxon>
    </lineage>
</organism>
<proteinExistence type="inferred from homology"/>
<dbReference type="InterPro" id="IPR013785">
    <property type="entry name" value="Aldolase_TIM"/>
</dbReference>
<reference evidence="6" key="1">
    <citation type="submission" date="2021-08" db="EMBL/GenBank/DDBJ databases">
        <title>WGS assembly of Ceratopteris richardii.</title>
        <authorList>
            <person name="Marchant D.B."/>
            <person name="Chen G."/>
            <person name="Jenkins J."/>
            <person name="Shu S."/>
            <person name="Leebens-Mack J."/>
            <person name="Grimwood J."/>
            <person name="Schmutz J."/>
            <person name="Soltis P."/>
            <person name="Soltis D."/>
            <person name="Chen Z.-H."/>
        </authorList>
    </citation>
    <scope>NUCLEOTIDE SEQUENCE</scope>
    <source>
        <strain evidence="6">Whitten #5841</strain>
        <tissue evidence="6">Leaf</tissue>
    </source>
</reference>
<keyword evidence="7" id="KW-1185">Reference proteome</keyword>
<dbReference type="PANTHER" id="PTHR30246">
    <property type="entry name" value="2-KETO-3-DEOXY-6-PHOSPHOGLUCONATE ALDOLASE"/>
    <property type="match status" value="1"/>
</dbReference>
<sequence>MLSPAFPLRTVSHTTSCIGRLSMSCVTLHSRLAAIQQSGVIACVRAQKAEIALDMARAALDGGLDVLEITMTTPSAPKAIMKLVEEYPSALIGAGTILSMNDADLAKAAGAQFLMSPVTMQDLIVSHHDGPMVIIPGAITPTEIFNAYNKGARLIKLYPVSLMGGVKFVEALKKSMPHIQLVASQGITFETFDQYLTMGAAAVVLSDAIFNKTFVDSRDYRKIQQQATAVARKAASTRHSLQL</sequence>
<keyword evidence="5" id="KW-0119">Carbohydrate metabolism</keyword>
<dbReference type="Proteomes" id="UP000825935">
    <property type="component" value="Chromosome 9"/>
</dbReference>
<evidence type="ECO:0000313" key="6">
    <source>
        <dbReference type="EMBL" id="KAH7428693.1"/>
    </source>
</evidence>
<dbReference type="AlphaFoldDB" id="A0A8T2U4M4"/>
<dbReference type="CDD" id="cd00452">
    <property type="entry name" value="KDPG_aldolase"/>
    <property type="match status" value="1"/>
</dbReference>
<dbReference type="OrthoDB" id="1476984at2759"/>